<dbReference type="SUPFAM" id="SSF53335">
    <property type="entry name" value="S-adenosyl-L-methionine-dependent methyltransferases"/>
    <property type="match status" value="1"/>
</dbReference>
<protein>
    <submittedName>
        <fullName evidence="4">Class I SAM-dependent methyltransferase</fullName>
        <ecNumber evidence="4">2.1.1.172</ecNumber>
        <ecNumber evidence="4">2.1.1.174</ecNumber>
    </submittedName>
</protein>
<sequence>MSEHYYTSKPSARHDLHRLEETLRGHKLILETDAGVFSKKGIDFGSKLLIETMAITPNANALDVGCGYGPIGLSSALLARDGHVTMVDINERAVELARRNAVLNQIANVTVLQSDRLEAVESKKFDVVLTNPPIRAGKEIVHSIFEQAHQVLVPGGTLWVVIQKKQGAPSAYAKLESLFAAVEEVERDRGYWILKATKG</sequence>
<reference evidence="4 5" key="1">
    <citation type="submission" date="2024-04" db="EMBL/GenBank/DDBJ databases">
        <title>draft genome sequnece of Paenibacillus filicis.</title>
        <authorList>
            <person name="Kim D.-U."/>
        </authorList>
    </citation>
    <scope>NUCLEOTIDE SEQUENCE [LARGE SCALE GENOMIC DNA]</scope>
    <source>
        <strain evidence="4 5">KACC14197</strain>
    </source>
</reference>
<dbReference type="InterPro" id="IPR029063">
    <property type="entry name" value="SAM-dependent_MTases_sf"/>
</dbReference>
<keyword evidence="2 4" id="KW-0808">Transferase</keyword>
<evidence type="ECO:0000256" key="2">
    <source>
        <dbReference type="ARBA" id="ARBA00022679"/>
    </source>
</evidence>
<dbReference type="Pfam" id="PF05175">
    <property type="entry name" value="MTS"/>
    <property type="match status" value="1"/>
</dbReference>
<feature type="domain" description="Methyltransferase small" evidence="3">
    <location>
        <begin position="28"/>
        <end position="195"/>
    </location>
</feature>
<dbReference type="Gene3D" id="3.40.50.150">
    <property type="entry name" value="Vaccinia Virus protein VP39"/>
    <property type="match status" value="1"/>
</dbReference>
<dbReference type="RefSeq" id="WP_341419828.1">
    <property type="nucleotide sequence ID" value="NZ_JBBPCC010000034.1"/>
</dbReference>
<dbReference type="PANTHER" id="PTHR47816:SF4">
    <property type="entry name" value="RIBOSOMAL RNA SMALL SUBUNIT METHYLTRANSFERASE C"/>
    <property type="match status" value="1"/>
</dbReference>
<evidence type="ECO:0000313" key="4">
    <source>
        <dbReference type="EMBL" id="MEK8132694.1"/>
    </source>
</evidence>
<dbReference type="InterPro" id="IPR007848">
    <property type="entry name" value="Small_mtfrase_dom"/>
</dbReference>
<dbReference type="GO" id="GO:0052916">
    <property type="term" value="F:23S rRNA (guanine(1835)-N(2))-methyltransferase activity"/>
    <property type="evidence" value="ECO:0007669"/>
    <property type="project" value="UniProtKB-EC"/>
</dbReference>
<dbReference type="EC" id="2.1.1.172" evidence="4"/>
<dbReference type="EC" id="2.1.1.174" evidence="4"/>
<accession>A0ABU9DV12</accession>
<dbReference type="InterPro" id="IPR046977">
    <property type="entry name" value="RsmC/RlmG"/>
</dbReference>
<comment type="caution">
    <text evidence="4">The sequence shown here is derived from an EMBL/GenBank/DDBJ whole genome shotgun (WGS) entry which is preliminary data.</text>
</comment>
<dbReference type="GO" id="GO:0052914">
    <property type="term" value="F:16S rRNA (guanine(1207)-N(2))-methyltransferase activity"/>
    <property type="evidence" value="ECO:0007669"/>
    <property type="project" value="UniProtKB-EC"/>
</dbReference>
<dbReference type="CDD" id="cd02440">
    <property type="entry name" value="AdoMet_MTases"/>
    <property type="match status" value="1"/>
</dbReference>
<evidence type="ECO:0000256" key="1">
    <source>
        <dbReference type="ARBA" id="ARBA00022603"/>
    </source>
</evidence>
<evidence type="ECO:0000259" key="3">
    <source>
        <dbReference type="Pfam" id="PF05175"/>
    </source>
</evidence>
<dbReference type="PANTHER" id="PTHR47816">
    <property type="entry name" value="RIBOSOMAL RNA SMALL SUBUNIT METHYLTRANSFERASE C"/>
    <property type="match status" value="1"/>
</dbReference>
<name>A0ABU9DV12_9BACL</name>
<keyword evidence="1 4" id="KW-0489">Methyltransferase</keyword>
<keyword evidence="5" id="KW-1185">Reference proteome</keyword>
<organism evidence="4 5">
    <name type="scientific">Paenibacillus filicis</name>
    <dbReference type="NCBI Taxonomy" id="669464"/>
    <lineage>
        <taxon>Bacteria</taxon>
        <taxon>Bacillati</taxon>
        <taxon>Bacillota</taxon>
        <taxon>Bacilli</taxon>
        <taxon>Bacillales</taxon>
        <taxon>Paenibacillaceae</taxon>
        <taxon>Paenibacillus</taxon>
    </lineage>
</organism>
<gene>
    <name evidence="4" type="ORF">WMW72_32920</name>
</gene>
<dbReference type="Proteomes" id="UP001469365">
    <property type="component" value="Unassembled WGS sequence"/>
</dbReference>
<evidence type="ECO:0000313" key="5">
    <source>
        <dbReference type="Proteomes" id="UP001469365"/>
    </source>
</evidence>
<proteinExistence type="predicted"/>
<dbReference type="EMBL" id="JBBPCC010000034">
    <property type="protein sequence ID" value="MEK8132694.1"/>
    <property type="molecule type" value="Genomic_DNA"/>
</dbReference>